<protein>
    <recommendedName>
        <fullName evidence="4">Kazal-like domain-containing protein</fullName>
    </recommendedName>
</protein>
<evidence type="ECO:0000313" key="3">
    <source>
        <dbReference type="Proteomes" id="UP001153954"/>
    </source>
</evidence>
<comment type="caution">
    <text evidence="2">The sequence shown here is derived from an EMBL/GenBank/DDBJ whole genome shotgun (WGS) entry which is preliminary data.</text>
</comment>
<keyword evidence="1" id="KW-0732">Signal</keyword>
<dbReference type="AlphaFoldDB" id="A0AAU9UDQ1"/>
<evidence type="ECO:0000256" key="1">
    <source>
        <dbReference type="SAM" id="SignalP"/>
    </source>
</evidence>
<evidence type="ECO:0008006" key="4">
    <source>
        <dbReference type="Google" id="ProtNLM"/>
    </source>
</evidence>
<gene>
    <name evidence="2" type="ORF">EEDITHA_LOCUS12477</name>
</gene>
<dbReference type="CDD" id="cd00104">
    <property type="entry name" value="KAZAL_FS"/>
    <property type="match status" value="1"/>
</dbReference>
<feature type="signal peptide" evidence="1">
    <location>
        <begin position="1"/>
        <end position="23"/>
    </location>
</feature>
<keyword evidence="3" id="KW-1185">Reference proteome</keyword>
<sequence>MSYTFKISFLLITSAVIYIVGQSQRRPLPFPHLTEFNLSDIGKPVHIFEGIDYDQLPDNLKEEYSDCYSEHYKCIRLRTHFNPVCGYDMRTYRFKMFFSQCHLNLVNCNAMVLYDKGKYGQNIRDRIVMFMGEGYKCRQYVRTDEFMKENATKF</sequence>
<dbReference type="Proteomes" id="UP001153954">
    <property type="component" value="Unassembled WGS sequence"/>
</dbReference>
<dbReference type="EMBL" id="CAKOGL010000017">
    <property type="protein sequence ID" value="CAH2097228.1"/>
    <property type="molecule type" value="Genomic_DNA"/>
</dbReference>
<feature type="chain" id="PRO_5043325546" description="Kazal-like domain-containing protein" evidence="1">
    <location>
        <begin position="24"/>
        <end position="154"/>
    </location>
</feature>
<evidence type="ECO:0000313" key="2">
    <source>
        <dbReference type="EMBL" id="CAH2097228.1"/>
    </source>
</evidence>
<proteinExistence type="predicted"/>
<accession>A0AAU9UDQ1</accession>
<reference evidence="2" key="1">
    <citation type="submission" date="2022-03" db="EMBL/GenBank/DDBJ databases">
        <authorList>
            <person name="Tunstrom K."/>
        </authorList>
    </citation>
    <scope>NUCLEOTIDE SEQUENCE</scope>
</reference>
<name>A0AAU9UDQ1_EUPED</name>
<organism evidence="2 3">
    <name type="scientific">Euphydryas editha</name>
    <name type="common">Edith's checkerspot</name>
    <dbReference type="NCBI Taxonomy" id="104508"/>
    <lineage>
        <taxon>Eukaryota</taxon>
        <taxon>Metazoa</taxon>
        <taxon>Ecdysozoa</taxon>
        <taxon>Arthropoda</taxon>
        <taxon>Hexapoda</taxon>
        <taxon>Insecta</taxon>
        <taxon>Pterygota</taxon>
        <taxon>Neoptera</taxon>
        <taxon>Endopterygota</taxon>
        <taxon>Lepidoptera</taxon>
        <taxon>Glossata</taxon>
        <taxon>Ditrysia</taxon>
        <taxon>Papilionoidea</taxon>
        <taxon>Nymphalidae</taxon>
        <taxon>Nymphalinae</taxon>
        <taxon>Euphydryas</taxon>
    </lineage>
</organism>